<dbReference type="InterPro" id="IPR010775">
    <property type="entry name" value="DUF1365"/>
</dbReference>
<feature type="region of interest" description="Disordered" evidence="1">
    <location>
        <begin position="1"/>
        <end position="22"/>
    </location>
</feature>
<dbReference type="AlphaFoldDB" id="A0A0M4SYY4"/>
<protein>
    <recommendedName>
        <fullName evidence="4">DUF1365 domain-containing protein</fullName>
    </recommendedName>
</protein>
<feature type="compositionally biased region" description="Polar residues" evidence="1">
    <location>
        <begin position="9"/>
        <end position="22"/>
    </location>
</feature>
<dbReference type="STRING" id="45610.AOC03_10110"/>
<evidence type="ECO:0000256" key="1">
    <source>
        <dbReference type="SAM" id="MobiDB-lite"/>
    </source>
</evidence>
<dbReference type="KEGG" id="pur:AOC03_10110"/>
<sequence>MNDVINKESLMSTIPSSSDSTLPNVLPHPIPHQLFQGTTWHSRLLPSVNKFAYPYRYWGVNISALAAGLSLPEVTTASFSNSKLFKKGLPLFSAQHKALQKFCADDYLIDAQRSEKAVDDDFVALEQRLRQTFIKQTGSAPLGDMIGMMVCRNAGIYFSPVNFYLGFDIDNVPTHILAEVSNTPWDKRHYYGFLLNGADTEFCHDKDFHVSPFNPIDQQYRWQVSIKNQPDNCLQVRIAINISDARGEVLKTGIKMTGVPMTDHTIRHSLRNNPLMNITSLTRIYWHAFKLYAIKKVPYINYDEKLADSQQQK</sequence>
<dbReference type="PANTHER" id="PTHR33973">
    <property type="entry name" value="OS07G0153300 PROTEIN"/>
    <property type="match status" value="1"/>
</dbReference>
<keyword evidence="3" id="KW-1185">Reference proteome</keyword>
<organism evidence="2 3">
    <name type="scientific">Psychrobacter urativorans</name>
    <dbReference type="NCBI Taxonomy" id="45610"/>
    <lineage>
        <taxon>Bacteria</taxon>
        <taxon>Pseudomonadati</taxon>
        <taxon>Pseudomonadota</taxon>
        <taxon>Gammaproteobacteria</taxon>
        <taxon>Moraxellales</taxon>
        <taxon>Moraxellaceae</taxon>
        <taxon>Psychrobacter</taxon>
    </lineage>
</organism>
<dbReference type="EMBL" id="CP012678">
    <property type="protein sequence ID" value="ALF60348.1"/>
    <property type="molecule type" value="Genomic_DNA"/>
</dbReference>
<evidence type="ECO:0000313" key="2">
    <source>
        <dbReference type="EMBL" id="ALF60348.1"/>
    </source>
</evidence>
<proteinExistence type="predicted"/>
<evidence type="ECO:0008006" key="4">
    <source>
        <dbReference type="Google" id="ProtNLM"/>
    </source>
</evidence>
<dbReference type="Proteomes" id="UP000059847">
    <property type="component" value="Chromosome"/>
</dbReference>
<dbReference type="Pfam" id="PF07103">
    <property type="entry name" value="DUF1365"/>
    <property type="match status" value="1"/>
</dbReference>
<evidence type="ECO:0000313" key="3">
    <source>
        <dbReference type="Proteomes" id="UP000059847"/>
    </source>
</evidence>
<dbReference type="PANTHER" id="PTHR33973:SF4">
    <property type="entry name" value="OS07G0153300 PROTEIN"/>
    <property type="match status" value="1"/>
</dbReference>
<gene>
    <name evidence="2" type="ORF">AOC03_10110</name>
</gene>
<accession>A0A0M4SYY4</accession>
<reference evidence="2 3" key="1">
    <citation type="submission" date="2015-09" db="EMBL/GenBank/DDBJ databases">
        <title>Complete genome of Psychrobacter urativorans R10.10B.</title>
        <authorList>
            <person name="See-Too W.S."/>
            <person name="Chan K.G."/>
        </authorList>
    </citation>
    <scope>NUCLEOTIDE SEQUENCE [LARGE SCALE GENOMIC DNA]</scope>
    <source>
        <strain evidence="2 3">R10.10B</strain>
    </source>
</reference>
<name>A0A0M4SYY4_9GAMM</name>